<name>A0A9W7D1H9_9STRA</name>
<dbReference type="AlphaFoldDB" id="A0A9W7D1H9"/>
<keyword evidence="2" id="KW-1185">Reference proteome</keyword>
<dbReference type="Proteomes" id="UP001165121">
    <property type="component" value="Unassembled WGS sequence"/>
</dbReference>
<sequence>MDENAVAPRLIWSDMLRAPELQQPVLGFPSPEHDQRNVRYSRWLQGSKNSIIRSQELVRSKAYTHDLNPDTAFAFGNR</sequence>
<reference evidence="1" key="1">
    <citation type="submission" date="2023-04" db="EMBL/GenBank/DDBJ databases">
        <title>Phytophthora fragariaefolia NBRC 109709.</title>
        <authorList>
            <person name="Ichikawa N."/>
            <person name="Sato H."/>
            <person name="Tonouchi N."/>
        </authorList>
    </citation>
    <scope>NUCLEOTIDE SEQUENCE</scope>
    <source>
        <strain evidence="1">NBRC 109709</strain>
    </source>
</reference>
<organism evidence="1 2">
    <name type="scientific">Phytophthora fragariaefolia</name>
    <dbReference type="NCBI Taxonomy" id="1490495"/>
    <lineage>
        <taxon>Eukaryota</taxon>
        <taxon>Sar</taxon>
        <taxon>Stramenopiles</taxon>
        <taxon>Oomycota</taxon>
        <taxon>Peronosporomycetes</taxon>
        <taxon>Peronosporales</taxon>
        <taxon>Peronosporaceae</taxon>
        <taxon>Phytophthora</taxon>
    </lineage>
</organism>
<evidence type="ECO:0000313" key="2">
    <source>
        <dbReference type="Proteomes" id="UP001165121"/>
    </source>
</evidence>
<comment type="caution">
    <text evidence="1">The sequence shown here is derived from an EMBL/GenBank/DDBJ whole genome shotgun (WGS) entry which is preliminary data.</text>
</comment>
<accession>A0A9W7D1H9</accession>
<protein>
    <submittedName>
        <fullName evidence="1">Unnamed protein product</fullName>
    </submittedName>
</protein>
<proteinExistence type="predicted"/>
<evidence type="ECO:0000313" key="1">
    <source>
        <dbReference type="EMBL" id="GMF49351.1"/>
    </source>
</evidence>
<dbReference type="EMBL" id="BSXT01002517">
    <property type="protein sequence ID" value="GMF49351.1"/>
    <property type="molecule type" value="Genomic_DNA"/>
</dbReference>
<dbReference type="OrthoDB" id="122414at2759"/>
<gene>
    <name evidence="1" type="ORF">Pfra01_001947700</name>
</gene>